<evidence type="ECO:0000313" key="2">
    <source>
        <dbReference type="EMBL" id="TXC93173.1"/>
    </source>
</evidence>
<comment type="caution">
    <text evidence="2">The sequence shown here is derived from an EMBL/GenBank/DDBJ whole genome shotgun (WGS) entry which is preliminary data.</text>
</comment>
<dbReference type="AlphaFoldDB" id="A0A5C6W748"/>
<protein>
    <submittedName>
        <fullName evidence="2">DUF2515 domain-containing protein</fullName>
    </submittedName>
</protein>
<dbReference type="Proteomes" id="UP000321363">
    <property type="component" value="Unassembled WGS sequence"/>
</dbReference>
<proteinExistence type="predicted"/>
<feature type="compositionally biased region" description="Basic residues" evidence="1">
    <location>
        <begin position="1"/>
        <end position="12"/>
    </location>
</feature>
<reference evidence="2 3" key="1">
    <citation type="journal article" date="2005" name="Int. J. Syst. Evol. Microbiol.">
        <title>Bacillus litoralis sp. nov., isolated from a tidal flat of the Yellow Sea in Korea.</title>
        <authorList>
            <person name="Yoon J.H."/>
            <person name="Oh T.K."/>
        </authorList>
    </citation>
    <scope>NUCLEOTIDE SEQUENCE [LARGE SCALE GENOMIC DNA]</scope>
    <source>
        <strain evidence="2 3">SW-211</strain>
    </source>
</reference>
<name>A0A5C6W748_9BACI</name>
<dbReference type="EMBL" id="VOQF01000001">
    <property type="protein sequence ID" value="TXC93173.1"/>
    <property type="molecule type" value="Genomic_DNA"/>
</dbReference>
<dbReference type="Pfam" id="PF10720">
    <property type="entry name" value="DUF2515"/>
    <property type="match status" value="1"/>
</dbReference>
<sequence>MKKKIITTKNSKKASQQPTLNKTDKLHLYTRIEESLRKVDPVVITQKERKLIRNIQRNTKRLNKNNITRTKAYLSFFKDHEEIQWAFLAHMVSRNGGYNMTDLKGSLLERLLDAEDKKVLFHFLEKANALIFHDAFPQLLLYKFSLKEQTSLFHLLPAFNVSKFMIPIWEDFLKHKNSTLLTFALITNEQQYIEKNLMSEKTIKENILHSLSYLLQEKLGFTHVIFPYKRYSFLPKYSLAGIEVHNFNSVDNRIKIGKHLYNILFTKNRYETILKFAIKHHHSGSRSDYWPHIFSNNELEHHKLISPTLTNAWDNIPHRFHMNQDWFTKLSQIENFEIGSEKLFQDITKDISKDIHLLKTIGKVKTLTLPPQKEKG</sequence>
<keyword evidence="3" id="KW-1185">Reference proteome</keyword>
<gene>
    <name evidence="2" type="ORF">FS935_02980</name>
</gene>
<dbReference type="InterPro" id="IPR019658">
    <property type="entry name" value="DUF2515"/>
</dbReference>
<organism evidence="2 3">
    <name type="scientific">Metabacillus litoralis</name>
    <dbReference type="NCBI Taxonomy" id="152268"/>
    <lineage>
        <taxon>Bacteria</taxon>
        <taxon>Bacillati</taxon>
        <taxon>Bacillota</taxon>
        <taxon>Bacilli</taxon>
        <taxon>Bacillales</taxon>
        <taxon>Bacillaceae</taxon>
        <taxon>Metabacillus</taxon>
    </lineage>
</organism>
<evidence type="ECO:0000256" key="1">
    <source>
        <dbReference type="SAM" id="MobiDB-lite"/>
    </source>
</evidence>
<dbReference type="RefSeq" id="WP_146946032.1">
    <property type="nucleotide sequence ID" value="NZ_VOQF01000001.1"/>
</dbReference>
<dbReference type="OrthoDB" id="2690514at2"/>
<accession>A0A5C6W748</accession>
<evidence type="ECO:0000313" key="3">
    <source>
        <dbReference type="Proteomes" id="UP000321363"/>
    </source>
</evidence>
<feature type="region of interest" description="Disordered" evidence="1">
    <location>
        <begin position="1"/>
        <end position="20"/>
    </location>
</feature>